<proteinExistence type="predicted"/>
<keyword evidence="1" id="KW-0732">Signal</keyword>
<comment type="caution">
    <text evidence="2">The sequence shown here is derived from an EMBL/GenBank/DDBJ whole genome shotgun (WGS) entry which is preliminary data.</text>
</comment>
<name>D5RK56_9PROT</name>
<protein>
    <recommendedName>
        <fullName evidence="4">DUF2946 domain-containing protein</fullName>
    </recommendedName>
</protein>
<dbReference type="RefSeq" id="WP_007006101.1">
    <property type="nucleotide sequence ID" value="NZ_GG770915.1"/>
</dbReference>
<dbReference type="HOGENOM" id="CLU_2364706_0_0_5"/>
<dbReference type="AlphaFoldDB" id="D5RK56"/>
<feature type="chain" id="PRO_5003075706" description="DUF2946 domain-containing protein" evidence="1">
    <location>
        <begin position="32"/>
        <end position="96"/>
    </location>
</feature>
<evidence type="ECO:0000313" key="3">
    <source>
        <dbReference type="Proteomes" id="UP000005324"/>
    </source>
</evidence>
<sequence>MPPRFSPRLARLIAAALLLQWLSLFAPLAVAAPAGSGPVLHLEICTPEGLRSIALGDSAGDGETAPATPPCLVHCALMLAPAASLPPAPLTAPAPR</sequence>
<accession>D5RK56</accession>
<organism evidence="2 3">
    <name type="scientific">Pseudoroseomonas cervicalis ATCC 49957</name>
    <dbReference type="NCBI Taxonomy" id="525371"/>
    <lineage>
        <taxon>Bacteria</taxon>
        <taxon>Pseudomonadati</taxon>
        <taxon>Pseudomonadota</taxon>
        <taxon>Alphaproteobacteria</taxon>
        <taxon>Acetobacterales</taxon>
        <taxon>Roseomonadaceae</taxon>
        <taxon>Roseomonas</taxon>
    </lineage>
</organism>
<feature type="signal peptide" evidence="1">
    <location>
        <begin position="1"/>
        <end position="31"/>
    </location>
</feature>
<evidence type="ECO:0008006" key="4">
    <source>
        <dbReference type="Google" id="ProtNLM"/>
    </source>
</evidence>
<evidence type="ECO:0000256" key="1">
    <source>
        <dbReference type="SAM" id="SignalP"/>
    </source>
</evidence>
<feature type="non-terminal residue" evidence="2">
    <location>
        <position position="96"/>
    </location>
</feature>
<dbReference type="Proteomes" id="UP000005324">
    <property type="component" value="Unassembled WGS sequence"/>
</dbReference>
<gene>
    <name evidence="2" type="ORF">HMPREF0731_1466</name>
</gene>
<dbReference type="EMBL" id="ADVL01000241">
    <property type="protein sequence ID" value="EFH12315.1"/>
    <property type="molecule type" value="Genomic_DNA"/>
</dbReference>
<evidence type="ECO:0000313" key="2">
    <source>
        <dbReference type="EMBL" id="EFH12315.1"/>
    </source>
</evidence>
<reference evidence="2 3" key="1">
    <citation type="submission" date="2010-04" db="EMBL/GenBank/DDBJ databases">
        <authorList>
            <person name="Qin X."/>
            <person name="Bachman B."/>
            <person name="Battles P."/>
            <person name="Bell A."/>
            <person name="Bess C."/>
            <person name="Bickham C."/>
            <person name="Chaboub L."/>
            <person name="Chen D."/>
            <person name="Coyle M."/>
            <person name="Deiros D.R."/>
            <person name="Dinh H."/>
            <person name="Forbes L."/>
            <person name="Fowler G."/>
            <person name="Francisco L."/>
            <person name="Fu Q."/>
            <person name="Gubbala S."/>
            <person name="Hale W."/>
            <person name="Han Y."/>
            <person name="Hemphill L."/>
            <person name="Highlander S.K."/>
            <person name="Hirani K."/>
            <person name="Hogues M."/>
            <person name="Jackson L."/>
            <person name="Jakkamsetti A."/>
            <person name="Javaid M."/>
            <person name="Jiang H."/>
            <person name="Korchina V."/>
            <person name="Kovar C."/>
            <person name="Lara F."/>
            <person name="Lee S."/>
            <person name="Mata R."/>
            <person name="Mathew T."/>
            <person name="Moen C."/>
            <person name="Morales K."/>
            <person name="Munidasa M."/>
            <person name="Nazareth L."/>
            <person name="Ngo R."/>
            <person name="Nguyen L."/>
            <person name="Okwuonu G."/>
            <person name="Ongeri F."/>
            <person name="Patil S."/>
            <person name="Petrosino J."/>
            <person name="Pham C."/>
            <person name="Pham P."/>
            <person name="Pu L.-L."/>
            <person name="Puazo M."/>
            <person name="Raj R."/>
            <person name="Reid J."/>
            <person name="Rouhana J."/>
            <person name="Saada N."/>
            <person name="Shang Y."/>
            <person name="Simmons D."/>
            <person name="Thornton R."/>
            <person name="Warren J."/>
            <person name="Weissenberger G."/>
            <person name="Zhang J."/>
            <person name="Zhang L."/>
            <person name="Zhou C."/>
            <person name="Zhu D."/>
            <person name="Muzny D."/>
            <person name="Worley K."/>
            <person name="Gibbs R."/>
        </authorList>
    </citation>
    <scope>NUCLEOTIDE SEQUENCE [LARGE SCALE GENOMIC DNA]</scope>
    <source>
        <strain evidence="2 3">ATCC 49957</strain>
    </source>
</reference>
<keyword evidence="3" id="KW-1185">Reference proteome</keyword>